<dbReference type="STRING" id="1839936.SBU_001229"/>
<dbReference type="Proteomes" id="UP000185779">
    <property type="component" value="Unassembled WGS sequence"/>
</dbReference>
<evidence type="ECO:0000313" key="3">
    <source>
        <dbReference type="EMBL" id="OFV65820.1"/>
    </source>
</evidence>
<accession>A0A1F2P3K5</accession>
<organism evidence="3 4">
    <name type="scientific">Candidatus Syntropharchaeum butanivorans</name>
    <dbReference type="NCBI Taxonomy" id="1839936"/>
    <lineage>
        <taxon>Archaea</taxon>
        <taxon>Methanobacteriati</taxon>
        <taxon>Methanobacteriota</taxon>
        <taxon>Stenosarchaea group</taxon>
        <taxon>Methanomicrobia</taxon>
        <taxon>Methanosarcinales</taxon>
        <taxon>ANME-2 cluster</taxon>
        <taxon>Candidatus Syntropharchaeum</taxon>
    </lineage>
</organism>
<protein>
    <submittedName>
        <fullName evidence="3">Uncharacterized protein</fullName>
    </submittedName>
</protein>
<keyword evidence="4" id="KW-1185">Reference proteome</keyword>
<evidence type="ECO:0000313" key="1">
    <source>
        <dbReference type="EMBL" id="HDM36598.1"/>
    </source>
</evidence>
<comment type="caution">
    <text evidence="3">The sequence shown here is derived from an EMBL/GenBank/DDBJ whole genome shotgun (WGS) entry which is preliminary data.</text>
</comment>
<dbReference type="EMBL" id="LYOR01000006">
    <property type="protein sequence ID" value="OFV65820.1"/>
    <property type="molecule type" value="Genomic_DNA"/>
</dbReference>
<dbReference type="Proteomes" id="UP000885863">
    <property type="component" value="Unassembled WGS sequence"/>
</dbReference>
<reference evidence="1" key="2">
    <citation type="journal article" date="2020" name="mSystems">
        <title>Genome- and Community-Level Interaction Insights into Carbon Utilization and Element Cycling Functions of Hydrothermarchaeota in Hydrothermal Sediment.</title>
        <authorList>
            <person name="Zhou Z."/>
            <person name="Liu Y."/>
            <person name="Xu W."/>
            <person name="Pan J."/>
            <person name="Luo Z.H."/>
            <person name="Li M."/>
        </authorList>
    </citation>
    <scope>NUCLEOTIDE SEQUENCE [LARGE SCALE GENOMIC DNA]</scope>
    <source>
        <strain evidence="1">HyVt-185</strain>
        <strain evidence="2">HyVt-386</strain>
    </source>
</reference>
<proteinExistence type="predicted"/>
<gene>
    <name evidence="1" type="ORF">ENG09_05035</name>
    <name evidence="2" type="ORF">ENI32_01490</name>
    <name evidence="3" type="ORF">SBU_001229</name>
</gene>
<evidence type="ECO:0000313" key="4">
    <source>
        <dbReference type="Proteomes" id="UP000185779"/>
    </source>
</evidence>
<name>A0A1F2P3K5_9EURY</name>
<dbReference type="EMBL" id="DRIE01000021">
    <property type="protein sequence ID" value="HEC56549.1"/>
    <property type="molecule type" value="Genomic_DNA"/>
</dbReference>
<reference evidence="3 4" key="1">
    <citation type="submission" date="2016-05" db="EMBL/GenBank/DDBJ databases">
        <title>Microbial consortia oxidize butane by reversing methanogenesis.</title>
        <authorList>
            <person name="Laso-Perez R."/>
            <person name="Richter M."/>
            <person name="Wegener G."/>
            <person name="Musat F."/>
        </authorList>
    </citation>
    <scope>NUCLEOTIDE SEQUENCE [LARGE SCALE GENOMIC DNA]</scope>
    <source>
        <strain evidence="3">BOX1</strain>
    </source>
</reference>
<dbReference type="Proteomes" id="UP000885936">
    <property type="component" value="Unassembled WGS sequence"/>
</dbReference>
<sequence>MNEGDTGVAEDCDVKVIVDGKEIDTNPFVKRVIAGVVGGCVEQLKGVEKGWNSIEVLIRR</sequence>
<dbReference type="AlphaFoldDB" id="A0A1F2P3K5"/>
<evidence type="ECO:0000313" key="2">
    <source>
        <dbReference type="EMBL" id="HEC56549.1"/>
    </source>
</evidence>
<dbReference type="EMBL" id="DQZR01000215">
    <property type="protein sequence ID" value="HDM36598.1"/>
    <property type="molecule type" value="Genomic_DNA"/>
</dbReference>